<dbReference type="OrthoDB" id="21915at2"/>
<dbReference type="InterPro" id="IPR025091">
    <property type="entry name" value="DUF4019"/>
</dbReference>
<dbReference type="Pfam" id="PF13211">
    <property type="entry name" value="DUF4019"/>
    <property type="match status" value="1"/>
</dbReference>
<sequence length="119" mass="13744">MATQEKTNQAQESAQKWLDLIDNSKYADSWLEAAPYFQNNITEEEWEKTLQGVRQPLGEKLFRKLESKQYTTSLPGVADGEYVVIQYNTSFVNKKSALETVTPMLDRDGRWKVAGYFIK</sequence>
<dbReference type="Proteomes" id="UP000320055">
    <property type="component" value="Unassembled WGS sequence"/>
</dbReference>
<keyword evidence="2" id="KW-1185">Reference proteome</keyword>
<evidence type="ECO:0008006" key="3">
    <source>
        <dbReference type="Google" id="ProtNLM"/>
    </source>
</evidence>
<accession>A0A563VW83</accession>
<name>A0A563VW83_9CYAN</name>
<dbReference type="EMBL" id="CAACVJ010000291">
    <property type="protein sequence ID" value="VEP15702.1"/>
    <property type="molecule type" value="Genomic_DNA"/>
</dbReference>
<protein>
    <recommendedName>
        <fullName evidence="3">DUF4019 domain-containing protein</fullName>
    </recommendedName>
</protein>
<evidence type="ECO:0000313" key="1">
    <source>
        <dbReference type="EMBL" id="VEP15702.1"/>
    </source>
</evidence>
<organism evidence="1 2">
    <name type="scientific">Hyella patelloides LEGE 07179</name>
    <dbReference type="NCBI Taxonomy" id="945734"/>
    <lineage>
        <taxon>Bacteria</taxon>
        <taxon>Bacillati</taxon>
        <taxon>Cyanobacteriota</taxon>
        <taxon>Cyanophyceae</taxon>
        <taxon>Pleurocapsales</taxon>
        <taxon>Hyellaceae</taxon>
        <taxon>Hyella</taxon>
    </lineage>
</organism>
<gene>
    <name evidence="1" type="ORF">H1P_3600002</name>
</gene>
<proteinExistence type="predicted"/>
<dbReference type="RefSeq" id="WP_144874471.1">
    <property type="nucleotide sequence ID" value="NZ_LR214096.1"/>
</dbReference>
<evidence type="ECO:0000313" key="2">
    <source>
        <dbReference type="Proteomes" id="UP000320055"/>
    </source>
</evidence>
<dbReference type="AlphaFoldDB" id="A0A563VW83"/>
<reference evidence="1 2" key="1">
    <citation type="submission" date="2019-01" db="EMBL/GenBank/DDBJ databases">
        <authorList>
            <person name="Brito A."/>
        </authorList>
    </citation>
    <scope>NUCLEOTIDE SEQUENCE [LARGE SCALE GENOMIC DNA]</scope>
    <source>
        <strain evidence="1">1</strain>
    </source>
</reference>